<dbReference type="InterPro" id="IPR007109">
    <property type="entry name" value="Brix"/>
</dbReference>
<dbReference type="SUPFAM" id="SSF52954">
    <property type="entry name" value="Class II aaRS ABD-related"/>
    <property type="match status" value="1"/>
</dbReference>
<dbReference type="HOGENOM" id="CLU_026936_2_1_1"/>
<sequence>MGHVRKKKRTNKNTKEEAPKDKTPKSFVLKTGNVGHSVQRLVRDVRKIMEPNTAVKLKERKSNKLKDFVAMSGPLGVSHMMLFSQTDRGTNLRIGRLPRGPTLVFKIKEYTLRKDIAAATKKYKSPGSEFLTAPLLVLNNFSNDNKDMKLMTSMLQSMFPQLNISNMNLKDTRRVVLFNYNSETGLVELRHYLITLKMVGVSKSVKKILSFQNMDLSKFGDISEFIAQEAYASEMSDNEDVVQLAQNYVGRNNSKSEKRGVYLTEIGPRISMELVKIQTGFCGGEVLFHKYVQKSAEEIADQKKKMDIKKKEKEARKKEQMANIVKKKQEQEERRKKRKLENPEAEDSEEEIFEEEDYYESDYNEEDELFDASEGEGDDDASEGEDDESEDDKEDSD</sequence>
<dbReference type="GO" id="GO:0030687">
    <property type="term" value="C:preribosome, large subunit precursor"/>
    <property type="evidence" value="ECO:0007669"/>
    <property type="project" value="TreeGrafter"/>
</dbReference>
<dbReference type="PROSITE" id="PS50833">
    <property type="entry name" value="BRIX"/>
    <property type="match status" value="1"/>
</dbReference>
<dbReference type="AlphaFoldDB" id="A0A075B5E3"/>
<dbReference type="EMBL" id="KE560361">
    <property type="protein sequence ID" value="EPZ37041.1"/>
    <property type="molecule type" value="Genomic_DNA"/>
</dbReference>
<proteinExistence type="predicted"/>
<dbReference type="OMA" id="KDYTVMT"/>
<dbReference type="STRING" id="988480.A0A075B5E3"/>
<dbReference type="OrthoDB" id="10261452at2759"/>
<dbReference type="GO" id="GO:0006364">
    <property type="term" value="P:rRNA processing"/>
    <property type="evidence" value="ECO:0007669"/>
    <property type="project" value="InterPro"/>
</dbReference>
<accession>A0A075B5E3</accession>
<evidence type="ECO:0000313" key="4">
    <source>
        <dbReference type="Proteomes" id="UP000030755"/>
    </source>
</evidence>
<gene>
    <name evidence="3" type="ORF">O9G_004452</name>
</gene>
<evidence type="ECO:0000259" key="2">
    <source>
        <dbReference type="PROSITE" id="PS50833"/>
    </source>
</evidence>
<evidence type="ECO:0000313" key="3">
    <source>
        <dbReference type="EMBL" id="EPZ37041.1"/>
    </source>
</evidence>
<name>A0A075B5E3_ROZAC</name>
<keyword evidence="4" id="KW-1185">Reference proteome</keyword>
<feature type="region of interest" description="Disordered" evidence="1">
    <location>
        <begin position="1"/>
        <end position="27"/>
    </location>
</feature>
<dbReference type="Proteomes" id="UP000030755">
    <property type="component" value="Unassembled WGS sequence"/>
</dbReference>
<feature type="domain" description="Brix" evidence="2">
    <location>
        <begin position="24"/>
        <end position="283"/>
    </location>
</feature>
<dbReference type="GO" id="GO:0019843">
    <property type="term" value="F:rRNA binding"/>
    <property type="evidence" value="ECO:0007669"/>
    <property type="project" value="InterPro"/>
</dbReference>
<dbReference type="Pfam" id="PF04427">
    <property type="entry name" value="Brix"/>
    <property type="match status" value="1"/>
</dbReference>
<dbReference type="InterPro" id="IPR045112">
    <property type="entry name" value="PPAN-like"/>
</dbReference>
<feature type="compositionally biased region" description="Basic and acidic residues" evidence="1">
    <location>
        <begin position="302"/>
        <end position="320"/>
    </location>
</feature>
<reference evidence="3 4" key="1">
    <citation type="journal article" date="2013" name="Curr. Biol.">
        <title>Shared signatures of parasitism and phylogenomics unite Cryptomycota and microsporidia.</title>
        <authorList>
            <person name="James T.Y."/>
            <person name="Pelin A."/>
            <person name="Bonen L."/>
            <person name="Ahrendt S."/>
            <person name="Sain D."/>
            <person name="Corradi N."/>
            <person name="Stajich J.E."/>
        </authorList>
    </citation>
    <scope>NUCLEOTIDE SEQUENCE [LARGE SCALE GENOMIC DNA]</scope>
    <source>
        <strain evidence="3 4">CSF55</strain>
    </source>
</reference>
<protein>
    <submittedName>
        <fullName evidence="3">Brix domain-containing protein</fullName>
    </submittedName>
</protein>
<dbReference type="PANTHER" id="PTHR12661">
    <property type="entry name" value="PETER PAN-RELATED"/>
    <property type="match status" value="1"/>
</dbReference>
<dbReference type="PANTHER" id="PTHR12661:SF5">
    <property type="entry name" value="SUPPRESSOR OF SWI4 1 HOMOLOG"/>
    <property type="match status" value="1"/>
</dbReference>
<feature type="region of interest" description="Disordered" evidence="1">
    <location>
        <begin position="302"/>
        <end position="397"/>
    </location>
</feature>
<feature type="compositionally biased region" description="Basic residues" evidence="1">
    <location>
        <begin position="1"/>
        <end position="12"/>
    </location>
</feature>
<dbReference type="SMART" id="SM00879">
    <property type="entry name" value="Brix"/>
    <property type="match status" value="1"/>
</dbReference>
<organism evidence="3 4">
    <name type="scientific">Rozella allomycis (strain CSF55)</name>
    <dbReference type="NCBI Taxonomy" id="988480"/>
    <lineage>
        <taxon>Eukaryota</taxon>
        <taxon>Fungi</taxon>
        <taxon>Fungi incertae sedis</taxon>
        <taxon>Cryptomycota</taxon>
        <taxon>Cryptomycota incertae sedis</taxon>
        <taxon>Rozella</taxon>
    </lineage>
</organism>
<evidence type="ECO:0000256" key="1">
    <source>
        <dbReference type="SAM" id="MobiDB-lite"/>
    </source>
</evidence>
<feature type="compositionally biased region" description="Acidic residues" evidence="1">
    <location>
        <begin position="343"/>
        <end position="397"/>
    </location>
</feature>
<dbReference type="GO" id="GO:0000027">
    <property type="term" value="P:ribosomal large subunit assembly"/>
    <property type="evidence" value="ECO:0007669"/>
    <property type="project" value="TreeGrafter"/>
</dbReference>
<feature type="compositionally biased region" description="Basic and acidic residues" evidence="1">
    <location>
        <begin position="13"/>
        <end position="24"/>
    </location>
</feature>